<name>A0A0E9U101_ANGAN</name>
<organism evidence="1">
    <name type="scientific">Anguilla anguilla</name>
    <name type="common">European freshwater eel</name>
    <name type="synonym">Muraena anguilla</name>
    <dbReference type="NCBI Taxonomy" id="7936"/>
    <lineage>
        <taxon>Eukaryota</taxon>
        <taxon>Metazoa</taxon>
        <taxon>Chordata</taxon>
        <taxon>Craniata</taxon>
        <taxon>Vertebrata</taxon>
        <taxon>Euteleostomi</taxon>
        <taxon>Actinopterygii</taxon>
        <taxon>Neopterygii</taxon>
        <taxon>Teleostei</taxon>
        <taxon>Anguilliformes</taxon>
        <taxon>Anguillidae</taxon>
        <taxon>Anguilla</taxon>
    </lineage>
</organism>
<accession>A0A0E9U101</accession>
<protein>
    <submittedName>
        <fullName evidence="1">Uncharacterized protein</fullName>
    </submittedName>
</protein>
<sequence length="8" mass="999">MYFLLSIL</sequence>
<dbReference type="EMBL" id="GBXM01049106">
    <property type="protein sequence ID" value="JAH59471.1"/>
    <property type="molecule type" value="Transcribed_RNA"/>
</dbReference>
<evidence type="ECO:0000313" key="1">
    <source>
        <dbReference type="EMBL" id="JAH59471.1"/>
    </source>
</evidence>
<proteinExistence type="predicted"/>
<reference evidence="1" key="1">
    <citation type="submission" date="2014-11" db="EMBL/GenBank/DDBJ databases">
        <authorList>
            <person name="Amaro Gonzalez C."/>
        </authorList>
    </citation>
    <scope>NUCLEOTIDE SEQUENCE</scope>
</reference>
<reference evidence="1" key="2">
    <citation type="journal article" date="2015" name="Fish Shellfish Immunol.">
        <title>Early steps in the European eel (Anguilla anguilla)-Vibrio vulnificus interaction in the gills: Role of the RtxA13 toxin.</title>
        <authorList>
            <person name="Callol A."/>
            <person name="Pajuelo D."/>
            <person name="Ebbesson L."/>
            <person name="Teles M."/>
            <person name="MacKenzie S."/>
            <person name="Amaro C."/>
        </authorList>
    </citation>
    <scope>NUCLEOTIDE SEQUENCE</scope>
</reference>